<dbReference type="RefSeq" id="WP_119865381.1">
    <property type="nucleotide sequence ID" value="NZ_CP016786.1"/>
</dbReference>
<evidence type="ECO:0000313" key="1">
    <source>
        <dbReference type="EMBL" id="ASW43245.1"/>
    </source>
</evidence>
<reference evidence="1 2" key="1">
    <citation type="submission" date="2016-08" db="EMBL/GenBank/DDBJ databases">
        <title>Complete Genome Sequence Of The Indigo Reducing Clostridium isatidis DSM15098.</title>
        <authorList>
            <person name="Little G.T."/>
            <person name="Minton N.P."/>
        </authorList>
    </citation>
    <scope>NUCLEOTIDE SEQUENCE [LARGE SCALE GENOMIC DNA]</scope>
    <source>
        <strain evidence="1 2">DSM 15098</strain>
    </source>
</reference>
<dbReference type="AlphaFoldDB" id="A0A343JCI7"/>
<gene>
    <name evidence="1" type="ORF">BEN51_07045</name>
</gene>
<evidence type="ECO:0000313" key="2">
    <source>
        <dbReference type="Proteomes" id="UP000264883"/>
    </source>
</evidence>
<sequence length="106" mass="12320">MNVYAILFYLREEHNHHEHSEDCGCGHNHESHNHRDNYDIVATIKSLGPWANFMPDSYLVKSEFTAKEITEKLQKFIQTGDLLFVSKIDKDDVSSLTPEVENWILS</sequence>
<dbReference type="Proteomes" id="UP000264883">
    <property type="component" value="Chromosome"/>
</dbReference>
<accession>A0A343JCI7</accession>
<dbReference type="KEGG" id="cia:BEN51_07045"/>
<proteinExistence type="predicted"/>
<organism evidence="1 2">
    <name type="scientific">Clostridium isatidis</name>
    <dbReference type="NCBI Taxonomy" id="182773"/>
    <lineage>
        <taxon>Bacteria</taxon>
        <taxon>Bacillati</taxon>
        <taxon>Bacillota</taxon>
        <taxon>Clostridia</taxon>
        <taxon>Eubacteriales</taxon>
        <taxon>Clostridiaceae</taxon>
        <taxon>Clostridium</taxon>
    </lineage>
</organism>
<name>A0A343JCI7_9CLOT</name>
<keyword evidence="2" id="KW-1185">Reference proteome</keyword>
<dbReference type="EMBL" id="CP016786">
    <property type="protein sequence ID" value="ASW43245.1"/>
    <property type="molecule type" value="Genomic_DNA"/>
</dbReference>
<dbReference type="OrthoDB" id="1909988at2"/>
<protein>
    <submittedName>
        <fullName evidence="1">Uncharacterized protein</fullName>
    </submittedName>
</protein>